<dbReference type="AlphaFoldDB" id="W6S0D0"/>
<dbReference type="EMBL" id="HG916853">
    <property type="protein sequence ID" value="CDM59921.1"/>
    <property type="molecule type" value="Genomic_DNA"/>
</dbReference>
<name>W6S0D0_9HYPH</name>
<evidence type="ECO:0000313" key="2">
    <source>
        <dbReference type="Proteomes" id="UP000019443"/>
    </source>
</evidence>
<dbReference type="RefSeq" id="WP_024318930.1">
    <property type="nucleotide sequence ID" value="NZ_ATTO01000130.1"/>
</dbReference>
<dbReference type="eggNOG" id="ENOG5033D9N">
    <property type="taxonomic scope" value="Bacteria"/>
</dbReference>
<dbReference type="HOGENOM" id="CLU_132657_0_0_5"/>
<organism evidence="1 2">
    <name type="scientific">Rhizobium favelukesii</name>
    <dbReference type="NCBI Taxonomy" id="348824"/>
    <lineage>
        <taxon>Bacteria</taxon>
        <taxon>Pseudomonadati</taxon>
        <taxon>Pseudomonadota</taxon>
        <taxon>Alphaproteobacteria</taxon>
        <taxon>Hyphomicrobiales</taxon>
        <taxon>Rhizobiaceae</taxon>
        <taxon>Rhizobium/Agrobacterium group</taxon>
        <taxon>Rhizobium</taxon>
    </lineage>
</organism>
<proteinExistence type="predicted"/>
<dbReference type="Proteomes" id="UP000019443">
    <property type="component" value="Plasmid pLPU83a"/>
</dbReference>
<dbReference type="KEGG" id="rhl:LPU83_pLPU83a_0080"/>
<keyword evidence="1" id="KW-0614">Plasmid</keyword>
<geneLocation type="plasmid" evidence="1 2">
    <name>pLPU83a</name>
</geneLocation>
<evidence type="ECO:0008006" key="3">
    <source>
        <dbReference type="Google" id="ProtNLM"/>
    </source>
</evidence>
<gene>
    <name evidence="1" type="ORF">LPU83_pLPU83a_0080</name>
</gene>
<keyword evidence="2" id="KW-1185">Reference proteome</keyword>
<evidence type="ECO:0000313" key="1">
    <source>
        <dbReference type="EMBL" id="CDM59921.1"/>
    </source>
</evidence>
<protein>
    <recommendedName>
        <fullName evidence="3">DUF4376 domain-containing protein</fullName>
    </recommendedName>
</protein>
<sequence>MNVYYVQRRDGKIVSVSPLPQEGFDDIAVPIDDPELVTFFNPPGPDPATLKQQLRASIDIAAETERLKYITGGSGQAMPYQQKSDEAKRYLAAIEASEALELSSFPLLAAEVGITAPTIGEVANVIYAAFTQWQVIGGAIEAVRLGTKAAIEIAVTVAEAETAAAAASWPNA</sequence>
<reference evidence="1" key="1">
    <citation type="submission" date="2013-11" db="EMBL/GenBank/DDBJ databases">
        <title>Draft genome sequence of the broad-host-range Rhizobium sp. LPU83 strain, a member of the low-genetic diversity Oregon-like Rhizobium sp. group.</title>
        <authorList>
            <person name="Wibberg D."/>
            <person name="Puehler A."/>
            <person name="Schlueter A."/>
        </authorList>
    </citation>
    <scope>NUCLEOTIDE SEQUENCE [LARGE SCALE GENOMIC DNA]</scope>
    <source>
        <strain evidence="1">LPU83</strain>
        <plasmid evidence="1">pLPU83a</plasmid>
    </source>
</reference>
<accession>W6S0D0</accession>
<dbReference type="PATRIC" id="fig|348824.6.peg.4598"/>